<dbReference type="InterPro" id="IPR036388">
    <property type="entry name" value="WH-like_DNA-bd_sf"/>
</dbReference>
<evidence type="ECO:0000313" key="2">
    <source>
        <dbReference type="EMBL" id="MDI5933962.1"/>
    </source>
</evidence>
<accession>A0ABT6VL14</accession>
<organism evidence="2 3">
    <name type="scientific">Halomonas kalidii</name>
    <dbReference type="NCBI Taxonomy" id="3043293"/>
    <lineage>
        <taxon>Bacteria</taxon>
        <taxon>Pseudomonadati</taxon>
        <taxon>Pseudomonadota</taxon>
        <taxon>Gammaproteobacteria</taxon>
        <taxon>Oceanospirillales</taxon>
        <taxon>Halomonadaceae</taxon>
        <taxon>Halomonas</taxon>
    </lineage>
</organism>
<gene>
    <name evidence="2" type="ORF">QLQ84_09180</name>
</gene>
<sequence length="152" mass="17633">MLQRVKEATMFGQGDPSPDVLTKQDFERLSQFRHRLRCFQRHSEDICREHGLTSLQYQLLLHLKGFEGREWATVGELAERLQAKHHGTVALVGRCEEAGLVERRPGREDRRRMEVHLLEKGGQLVERIAARHQPELGYLQQELHLPRGKGKP</sequence>
<evidence type="ECO:0000313" key="3">
    <source>
        <dbReference type="Proteomes" id="UP001244242"/>
    </source>
</evidence>
<dbReference type="SUPFAM" id="SSF46785">
    <property type="entry name" value="Winged helix' DNA-binding domain"/>
    <property type="match status" value="1"/>
</dbReference>
<evidence type="ECO:0000259" key="1">
    <source>
        <dbReference type="PROSITE" id="PS50995"/>
    </source>
</evidence>
<dbReference type="PANTHER" id="PTHR33164:SF43">
    <property type="entry name" value="HTH-TYPE TRANSCRIPTIONAL REPRESSOR YETL"/>
    <property type="match status" value="1"/>
</dbReference>
<name>A0ABT6VL14_9GAMM</name>
<keyword evidence="3" id="KW-1185">Reference proteome</keyword>
<dbReference type="SMART" id="SM00347">
    <property type="entry name" value="HTH_MARR"/>
    <property type="match status" value="1"/>
</dbReference>
<proteinExistence type="predicted"/>
<dbReference type="RefSeq" id="WP_282721449.1">
    <property type="nucleotide sequence ID" value="NZ_JASCQO010000035.1"/>
</dbReference>
<dbReference type="InterPro" id="IPR000835">
    <property type="entry name" value="HTH_MarR-typ"/>
</dbReference>
<dbReference type="EMBL" id="JASCQO010000035">
    <property type="protein sequence ID" value="MDI5933962.1"/>
    <property type="molecule type" value="Genomic_DNA"/>
</dbReference>
<protein>
    <submittedName>
        <fullName evidence="2">MarR family winged helix-turn-helix transcriptional regulator</fullName>
    </submittedName>
</protein>
<dbReference type="Pfam" id="PF12802">
    <property type="entry name" value="MarR_2"/>
    <property type="match status" value="1"/>
</dbReference>
<dbReference type="PANTHER" id="PTHR33164">
    <property type="entry name" value="TRANSCRIPTIONAL REGULATOR, MARR FAMILY"/>
    <property type="match status" value="1"/>
</dbReference>
<dbReference type="Gene3D" id="1.10.10.10">
    <property type="entry name" value="Winged helix-like DNA-binding domain superfamily/Winged helix DNA-binding domain"/>
    <property type="match status" value="1"/>
</dbReference>
<comment type="caution">
    <text evidence="2">The sequence shown here is derived from an EMBL/GenBank/DDBJ whole genome shotgun (WGS) entry which is preliminary data.</text>
</comment>
<dbReference type="Proteomes" id="UP001244242">
    <property type="component" value="Unassembled WGS sequence"/>
</dbReference>
<dbReference type="PROSITE" id="PS50995">
    <property type="entry name" value="HTH_MARR_2"/>
    <property type="match status" value="1"/>
</dbReference>
<dbReference type="InterPro" id="IPR036390">
    <property type="entry name" value="WH_DNA-bd_sf"/>
</dbReference>
<dbReference type="InterPro" id="IPR039422">
    <property type="entry name" value="MarR/SlyA-like"/>
</dbReference>
<feature type="domain" description="HTH marR-type" evidence="1">
    <location>
        <begin position="22"/>
        <end position="152"/>
    </location>
</feature>
<reference evidence="2 3" key="1">
    <citation type="submission" date="2023-04" db="EMBL/GenBank/DDBJ databases">
        <title>Halomonas strains isolated from rhizosphere soil.</title>
        <authorList>
            <person name="Xu L."/>
            <person name="Sun J.-Q."/>
        </authorList>
    </citation>
    <scope>NUCLEOTIDE SEQUENCE [LARGE SCALE GENOMIC DNA]</scope>
    <source>
        <strain evidence="2 3">LN1S58</strain>
    </source>
</reference>